<evidence type="ECO:0000256" key="1">
    <source>
        <dbReference type="SAM" id="MobiDB-lite"/>
    </source>
</evidence>
<feature type="compositionally biased region" description="Basic and acidic residues" evidence="1">
    <location>
        <begin position="216"/>
        <end position="226"/>
    </location>
</feature>
<feature type="region of interest" description="Disordered" evidence="1">
    <location>
        <begin position="174"/>
        <end position="236"/>
    </location>
</feature>
<organism evidence="3 4">
    <name type="scientific">Phytophthora lilii</name>
    <dbReference type="NCBI Taxonomy" id="2077276"/>
    <lineage>
        <taxon>Eukaryota</taxon>
        <taxon>Sar</taxon>
        <taxon>Stramenopiles</taxon>
        <taxon>Oomycota</taxon>
        <taxon>Peronosporomycetes</taxon>
        <taxon>Peronosporales</taxon>
        <taxon>Peronosporaceae</taxon>
        <taxon>Phytophthora</taxon>
    </lineage>
</organism>
<dbReference type="Pfam" id="PF00078">
    <property type="entry name" value="RVT_1"/>
    <property type="match status" value="1"/>
</dbReference>
<gene>
    <name evidence="3" type="ORF">Plil01_001687100</name>
</gene>
<evidence type="ECO:0000259" key="2">
    <source>
        <dbReference type="Pfam" id="PF00078"/>
    </source>
</evidence>
<evidence type="ECO:0000313" key="4">
    <source>
        <dbReference type="Proteomes" id="UP001165083"/>
    </source>
</evidence>
<dbReference type="AlphaFoldDB" id="A0A9W6XQL0"/>
<feature type="compositionally biased region" description="Acidic residues" evidence="1">
    <location>
        <begin position="189"/>
        <end position="206"/>
    </location>
</feature>
<dbReference type="Gene3D" id="3.30.70.270">
    <property type="match status" value="1"/>
</dbReference>
<dbReference type="InterPro" id="IPR051320">
    <property type="entry name" value="Viral_Replic_Matur_Polypro"/>
</dbReference>
<dbReference type="Proteomes" id="UP001165083">
    <property type="component" value="Unassembled WGS sequence"/>
</dbReference>
<keyword evidence="4" id="KW-1185">Reference proteome</keyword>
<dbReference type="PANTHER" id="PTHR33064">
    <property type="entry name" value="POL PROTEIN"/>
    <property type="match status" value="1"/>
</dbReference>
<dbReference type="InterPro" id="IPR000477">
    <property type="entry name" value="RT_dom"/>
</dbReference>
<feature type="domain" description="Reverse transcriptase" evidence="2">
    <location>
        <begin position="371"/>
        <end position="468"/>
    </location>
</feature>
<comment type="caution">
    <text evidence="3">The sequence shown here is derived from an EMBL/GenBank/DDBJ whole genome shotgun (WGS) entry which is preliminary data.</text>
</comment>
<reference evidence="3" key="1">
    <citation type="submission" date="2023-04" db="EMBL/GenBank/DDBJ databases">
        <title>Phytophthora lilii NBRC 32176.</title>
        <authorList>
            <person name="Ichikawa N."/>
            <person name="Sato H."/>
            <person name="Tonouchi N."/>
        </authorList>
    </citation>
    <scope>NUCLEOTIDE SEQUENCE</scope>
    <source>
        <strain evidence="3">NBRC 32176</strain>
    </source>
</reference>
<protein>
    <submittedName>
        <fullName evidence="3">Unnamed protein product</fullName>
    </submittedName>
</protein>
<dbReference type="InterPro" id="IPR043502">
    <property type="entry name" value="DNA/RNA_pol_sf"/>
</dbReference>
<dbReference type="Gene3D" id="3.10.10.10">
    <property type="entry name" value="HIV Type 1 Reverse Transcriptase, subunit A, domain 1"/>
    <property type="match status" value="1"/>
</dbReference>
<sequence>MIPAGVRLDLFNATAKLPDEVMVPLIKTQNMIDETEGSHVVGGPTEVLQIPGREWRDFRLQRRQPPPTPHVVWIRRTETFVPTITRFYKQRPARVRLTNLTDKLVSCPVHLPVVVWVPAGSLPRDIGYVRLDSAKYREWQVLAYEAVRDKTLFRWEGELYDQWLARQPSAVEKPAYTTPTGISQRPPDDSEDEMSSTDDWSNDIEESVAAMSEAKTSGEHTNRVEPEDIGSDNSQTTSIECKVSPLQVLENTFISVIRVLTTEGNEANNSSADNSFEHLAAEIGLEDYAHELAFLPDLTETSATELDFSAPNVQNPELTTDQQERLVGVLEKHQEIMISSGNALPPPATFKANLVAFSDSPWTSPIVIVLKKNGVDIRLCIDYKLVNAITAIMEYAMPLVDDLLTDLEAYLWFCSLDAASGFWAIMMTLRARKISAFVCPLGHLEWLRMPFSLKNAPMIYQRMLDNALWGFIQPKGGWRSFAERMRTAEEQARAIHAGAEKFNTSSYEPFDVHADKVCCSPRKLGVADPMLDLVNHPDTDMFSTNESDQSSLVPVFDRRSFVDDICFGGTTFDNYLNTLDKLLARSALALRRAYLCNHGWISYLTKFRATEYERTLRNSRQSRGFRFPRPRKECSPSLGH</sequence>
<dbReference type="EMBL" id="BSXW01002672">
    <property type="protein sequence ID" value="GMF43408.1"/>
    <property type="molecule type" value="Genomic_DNA"/>
</dbReference>
<accession>A0A9W6XQL0</accession>
<name>A0A9W6XQL0_9STRA</name>
<evidence type="ECO:0000313" key="3">
    <source>
        <dbReference type="EMBL" id="GMF43408.1"/>
    </source>
</evidence>
<dbReference type="SUPFAM" id="SSF56672">
    <property type="entry name" value="DNA/RNA polymerases"/>
    <property type="match status" value="1"/>
</dbReference>
<dbReference type="OrthoDB" id="127225at2759"/>
<dbReference type="CDD" id="cd01647">
    <property type="entry name" value="RT_LTR"/>
    <property type="match status" value="1"/>
</dbReference>
<proteinExistence type="predicted"/>
<dbReference type="InterPro" id="IPR043128">
    <property type="entry name" value="Rev_trsase/Diguanyl_cyclase"/>
</dbReference>
<dbReference type="PANTHER" id="PTHR33064:SF37">
    <property type="entry name" value="RIBONUCLEASE H"/>
    <property type="match status" value="1"/>
</dbReference>